<dbReference type="EMBL" id="JACGWZ010000005">
    <property type="protein sequence ID" value="MBA8826392.1"/>
    <property type="molecule type" value="Genomic_DNA"/>
</dbReference>
<dbReference type="PANTHER" id="PTHR30146">
    <property type="entry name" value="LACI-RELATED TRANSCRIPTIONAL REPRESSOR"/>
    <property type="match status" value="1"/>
</dbReference>
<reference evidence="5 6" key="1">
    <citation type="submission" date="2020-07" db="EMBL/GenBank/DDBJ databases">
        <title>Sequencing the genomes of 1000 actinobacteria strains.</title>
        <authorList>
            <person name="Klenk H.-P."/>
        </authorList>
    </citation>
    <scope>NUCLEOTIDE SEQUENCE [LARGE SCALE GENOMIC DNA]</scope>
    <source>
        <strain evidence="5 6">DSM 45975</strain>
    </source>
</reference>
<gene>
    <name evidence="5" type="ORF">FHX42_003768</name>
</gene>
<feature type="domain" description="HTH lacI-type" evidence="4">
    <location>
        <begin position="2"/>
        <end position="56"/>
    </location>
</feature>
<dbReference type="Pfam" id="PF13377">
    <property type="entry name" value="Peripla_BP_3"/>
    <property type="match status" value="1"/>
</dbReference>
<dbReference type="AlphaFoldDB" id="A0A839DWQ1"/>
<evidence type="ECO:0000313" key="6">
    <source>
        <dbReference type="Proteomes" id="UP000569329"/>
    </source>
</evidence>
<dbReference type="CDD" id="cd06267">
    <property type="entry name" value="PBP1_LacI_sugar_binding-like"/>
    <property type="match status" value="1"/>
</dbReference>
<dbReference type="SUPFAM" id="SSF47413">
    <property type="entry name" value="lambda repressor-like DNA-binding domains"/>
    <property type="match status" value="1"/>
</dbReference>
<evidence type="ECO:0000256" key="1">
    <source>
        <dbReference type="ARBA" id="ARBA00023015"/>
    </source>
</evidence>
<dbReference type="GO" id="GO:0003700">
    <property type="term" value="F:DNA-binding transcription factor activity"/>
    <property type="evidence" value="ECO:0007669"/>
    <property type="project" value="TreeGrafter"/>
</dbReference>
<dbReference type="GO" id="GO:0000976">
    <property type="term" value="F:transcription cis-regulatory region binding"/>
    <property type="evidence" value="ECO:0007669"/>
    <property type="project" value="TreeGrafter"/>
</dbReference>
<dbReference type="Pfam" id="PF00356">
    <property type="entry name" value="LacI"/>
    <property type="match status" value="1"/>
</dbReference>
<evidence type="ECO:0000259" key="4">
    <source>
        <dbReference type="PROSITE" id="PS50932"/>
    </source>
</evidence>
<dbReference type="Gene3D" id="3.40.50.2300">
    <property type="match status" value="2"/>
</dbReference>
<keyword evidence="2 5" id="KW-0238">DNA-binding</keyword>
<dbReference type="InterPro" id="IPR000843">
    <property type="entry name" value="HTH_LacI"/>
</dbReference>
<evidence type="ECO:0000256" key="3">
    <source>
        <dbReference type="ARBA" id="ARBA00023163"/>
    </source>
</evidence>
<protein>
    <submittedName>
        <fullName evidence="5">DNA-binding LacI/PurR family transcriptional regulator</fullName>
    </submittedName>
</protein>
<dbReference type="SMART" id="SM00354">
    <property type="entry name" value="HTH_LACI"/>
    <property type="match status" value="1"/>
</dbReference>
<dbReference type="InterPro" id="IPR010982">
    <property type="entry name" value="Lambda_DNA-bd_dom_sf"/>
</dbReference>
<keyword evidence="1" id="KW-0805">Transcription regulation</keyword>
<comment type="caution">
    <text evidence="5">The sequence shown here is derived from an EMBL/GenBank/DDBJ whole genome shotgun (WGS) entry which is preliminary data.</text>
</comment>
<keyword evidence="6" id="KW-1185">Reference proteome</keyword>
<accession>A0A839DWQ1</accession>
<proteinExistence type="predicted"/>
<dbReference type="InterPro" id="IPR028082">
    <property type="entry name" value="Peripla_BP_I"/>
</dbReference>
<dbReference type="RefSeq" id="WP_182545607.1">
    <property type="nucleotide sequence ID" value="NZ_JACGWZ010000005.1"/>
</dbReference>
<dbReference type="Proteomes" id="UP000569329">
    <property type="component" value="Unassembled WGS sequence"/>
</dbReference>
<evidence type="ECO:0000256" key="2">
    <source>
        <dbReference type="ARBA" id="ARBA00023125"/>
    </source>
</evidence>
<dbReference type="PROSITE" id="PS50932">
    <property type="entry name" value="HTH_LACI_2"/>
    <property type="match status" value="1"/>
</dbReference>
<name>A0A839DWQ1_9PSEU</name>
<keyword evidence="3" id="KW-0804">Transcription</keyword>
<dbReference type="Gene3D" id="1.10.260.40">
    <property type="entry name" value="lambda repressor-like DNA-binding domains"/>
    <property type="match status" value="1"/>
</dbReference>
<evidence type="ECO:0000313" key="5">
    <source>
        <dbReference type="EMBL" id="MBA8826392.1"/>
    </source>
</evidence>
<organism evidence="5 6">
    <name type="scientific">Halosaccharopolyspora lacisalsi</name>
    <dbReference type="NCBI Taxonomy" id="1000566"/>
    <lineage>
        <taxon>Bacteria</taxon>
        <taxon>Bacillati</taxon>
        <taxon>Actinomycetota</taxon>
        <taxon>Actinomycetes</taxon>
        <taxon>Pseudonocardiales</taxon>
        <taxon>Pseudonocardiaceae</taxon>
        <taxon>Halosaccharopolyspora</taxon>
    </lineage>
</organism>
<dbReference type="PANTHER" id="PTHR30146:SF153">
    <property type="entry name" value="LACTOSE OPERON REPRESSOR"/>
    <property type="match status" value="1"/>
</dbReference>
<dbReference type="CDD" id="cd01392">
    <property type="entry name" value="HTH_LacI"/>
    <property type="match status" value="1"/>
</dbReference>
<sequence>MPTIADVARHAQVSPSTVSYVLSGKRSISEDTRERVQSSIRELGYHPHAGARALASSRTSVIALVLPLRSDMYVPVLMQFAVSVVTAARAHGHDVLLLTNDEGPEGLRRVTDGAQVDALIVMDVELDDPRVPVLDELGLPAVLIGVPADPGRLTCIDLDFSATGRCCVEHLAELGHRETVLIGHPGPVYQRGTGFAQRTIEGYREASLDRGLDSAVYPCGHSYDEVHAVLSRVFAEHPEVTGLIVHNEPAQGVLLDVLRRLGKRVPEDLSVVAICPEGTAEAASTPLSAVPIPASAIGQRAVEAVMGKLVEARAEDGSTLLTPQLTVRASSAAVRRD</sequence>
<dbReference type="PROSITE" id="PS00356">
    <property type="entry name" value="HTH_LACI_1"/>
    <property type="match status" value="1"/>
</dbReference>
<dbReference type="SUPFAM" id="SSF53822">
    <property type="entry name" value="Periplasmic binding protein-like I"/>
    <property type="match status" value="1"/>
</dbReference>
<dbReference type="InterPro" id="IPR046335">
    <property type="entry name" value="LacI/GalR-like_sensor"/>
</dbReference>